<evidence type="ECO:0000256" key="4">
    <source>
        <dbReference type="ARBA" id="ARBA00012513"/>
    </source>
</evidence>
<dbReference type="GO" id="GO:0006952">
    <property type="term" value="P:defense response"/>
    <property type="evidence" value="ECO:0007669"/>
    <property type="project" value="UniProtKB-KW"/>
</dbReference>
<organism evidence="29 30">
    <name type="scientific">Lupinus luteus</name>
    <name type="common">European yellow lupine</name>
    <dbReference type="NCBI Taxonomy" id="3873"/>
    <lineage>
        <taxon>Eukaryota</taxon>
        <taxon>Viridiplantae</taxon>
        <taxon>Streptophyta</taxon>
        <taxon>Embryophyta</taxon>
        <taxon>Tracheophyta</taxon>
        <taxon>Spermatophyta</taxon>
        <taxon>Magnoliopsida</taxon>
        <taxon>eudicotyledons</taxon>
        <taxon>Gunneridae</taxon>
        <taxon>Pentapetalae</taxon>
        <taxon>rosids</taxon>
        <taxon>fabids</taxon>
        <taxon>Fabales</taxon>
        <taxon>Fabaceae</taxon>
        <taxon>Papilionoideae</taxon>
        <taxon>50 kb inversion clade</taxon>
        <taxon>genistoids sensu lato</taxon>
        <taxon>core genistoids</taxon>
        <taxon>Genisteae</taxon>
        <taxon>Lupinus</taxon>
    </lineage>
</organism>
<keyword evidence="8" id="KW-0597">Phosphoprotein</keyword>
<keyword evidence="15" id="KW-0418">Kinase</keyword>
<evidence type="ECO:0000256" key="23">
    <source>
        <dbReference type="ARBA" id="ARBA00038043"/>
    </source>
</evidence>
<dbReference type="EC" id="2.7.11.1" evidence="4"/>
<dbReference type="Proteomes" id="UP001497480">
    <property type="component" value="Unassembled WGS sequence"/>
</dbReference>
<dbReference type="InterPro" id="IPR011009">
    <property type="entry name" value="Kinase-like_dom_sf"/>
</dbReference>
<evidence type="ECO:0000256" key="5">
    <source>
        <dbReference type="ARBA" id="ARBA00022512"/>
    </source>
</evidence>
<comment type="caution">
    <text evidence="29">The sequence shown here is derived from an EMBL/GenBank/DDBJ whole genome shotgun (WGS) entry which is preliminary data.</text>
</comment>
<reference evidence="29 30" key="1">
    <citation type="submission" date="2024-03" db="EMBL/GenBank/DDBJ databases">
        <authorList>
            <person name="Martinez-Hernandez J."/>
        </authorList>
    </citation>
    <scope>NUCLEOTIDE SEQUENCE [LARGE SCALE GENOMIC DNA]</scope>
</reference>
<dbReference type="Pfam" id="PF00069">
    <property type="entry name" value="Pkinase"/>
    <property type="match status" value="1"/>
</dbReference>
<evidence type="ECO:0000256" key="20">
    <source>
        <dbReference type="ARBA" id="ARBA00023157"/>
    </source>
</evidence>
<evidence type="ECO:0000256" key="12">
    <source>
        <dbReference type="ARBA" id="ARBA00022729"/>
    </source>
</evidence>
<evidence type="ECO:0000256" key="24">
    <source>
        <dbReference type="ARBA" id="ARBA00047899"/>
    </source>
</evidence>
<evidence type="ECO:0000256" key="8">
    <source>
        <dbReference type="ARBA" id="ARBA00022553"/>
    </source>
</evidence>
<dbReference type="InterPro" id="IPR000719">
    <property type="entry name" value="Prot_kinase_dom"/>
</dbReference>
<dbReference type="EMBL" id="CAXHTB010000019">
    <property type="protein sequence ID" value="CAL0326852.1"/>
    <property type="molecule type" value="Genomic_DNA"/>
</dbReference>
<evidence type="ECO:0000256" key="18">
    <source>
        <dbReference type="ARBA" id="ARBA00022989"/>
    </source>
</evidence>
<dbReference type="InterPro" id="IPR013210">
    <property type="entry name" value="LRR_N_plant-typ"/>
</dbReference>
<evidence type="ECO:0000256" key="19">
    <source>
        <dbReference type="ARBA" id="ARBA00023136"/>
    </source>
</evidence>
<feature type="chain" id="PRO_5043359748" description="non-specific serine/threonine protein kinase" evidence="27">
    <location>
        <begin position="24"/>
        <end position="1176"/>
    </location>
</feature>
<evidence type="ECO:0000256" key="25">
    <source>
        <dbReference type="ARBA" id="ARBA00048679"/>
    </source>
</evidence>
<feature type="transmembrane region" description="Helical" evidence="26">
    <location>
        <begin position="821"/>
        <end position="843"/>
    </location>
</feature>
<dbReference type="Pfam" id="PF23598">
    <property type="entry name" value="LRR_14"/>
    <property type="match status" value="1"/>
</dbReference>
<dbReference type="InterPro" id="IPR008266">
    <property type="entry name" value="Tyr_kinase_AS"/>
</dbReference>
<keyword evidence="17" id="KW-0067">ATP-binding</keyword>
<keyword evidence="12 27" id="KW-0732">Signal</keyword>
<keyword evidence="10" id="KW-0808">Transferase</keyword>
<gene>
    <name evidence="29" type="ORF">LLUT_LOCUS27912</name>
</gene>
<keyword evidence="18 26" id="KW-1133">Transmembrane helix</keyword>
<dbReference type="FunFam" id="3.80.10.10:FF:000177">
    <property type="entry name" value="Leucine-rich repeat receptor-like serine/threonine-protein kinase At1g17230"/>
    <property type="match status" value="1"/>
</dbReference>
<keyword evidence="30" id="KW-1185">Reference proteome</keyword>
<sequence length="1176" mass="128933">MKIIPQLVIFSLVLCCILADISAQKEAESLITWMESLNSPMIPSWNLTNNNSTSPCNWIGIKCGKGGSVIEIKLPTSGLDGTLNRFDFSAFPNLITLNLHLNNFVGEVPSGIGNLTNLITLDLGSNNFTYQMPPQIGNLLELQVLILSNNSFLNQIPSELSNLQNLWLLDLGGNYLEDPDPTHFKGMVSLKELNLTYNNLKEVPPFVSKCPNLTSLDLSLNIITGQIPINLLVTPRNLTILVMTTNYLEGPIPEEIKNISNLKQLQLGQNKLNGTIPKEIGLLSYLEILELHENVFQGPIPSSIGNLIRLQTLNLHDSGVNSSIPDEIGFCTNLTYIDMSGNNLTGLLPLSMSSLTRINYLDISYNRLSGELHSSLLSNWTELTLLLLNTNELSGRVPSEIGLLHNLTYLFLYKNQFNGLIPPEIGNLSSLDGPIPPEIGDLESLQKLDLSENDLVGTLPPAINRLKNLSFMYLHTNKFSGTVPEDFGPAFLTTATFSSNGFSGKLPSGICNGGNLVELTANENNFDGPIPASLRNCTGLSRVRLENNLLSGDITNAFGIYLDLDYIDLGHNQLSGSLSSNWGECINLSSFSISSNKVHGNVPPELGKLPKLQRLNLSDNNLTGNIPVELFSSSSLLLTLSLSNNDLSGNIPAEIGELSELLTLDLSANNLSGPIPKEIGNCDSLVSLKLSMNNLGGHMPPELGNLVKLQILLDLSHNSLNGEIIAELDKLAALEVLNLSHNQLSGALPSSLEGLISLQKVDISYNKLEGPLPDQVAFRNASADALMSNAGLCNEPASHDGNANLSPCGGDKSKQSSKRKVIIAVVIPLAALIILLVLLRIFIVRHYRKVDQDGQNKSSKGMNSFFIWNHRTKLEFKDIFTATEDFSDKYSIGIGGQGCVYKAMLPSGEIFAVKRLHQHEEKDFSGHQEKNFTSEIHALTNIRHRNIIKMCGFSYWDRSIFFIYEYVERGSLGMLLKKEEEAKNLTWDIRLNMIKGLANAISYLHHDCKPIIVHRDITINNVLVDSDLEPKISDFGTARLLQDGESNWTAPAGSYGYIAPELAFTMKVTEKCDVYSFGIVALEILVGKYPNELLLSLESGGLDQNLVDVLDERLAPPAALSGQLLILVATLILKCIRKDPLLRPTMNQVSQALLSPAGFSDYVPFSKITLLDLLHM</sequence>
<feature type="domain" description="Protein kinase" evidence="28">
    <location>
        <begin position="886"/>
        <end position="1154"/>
    </location>
</feature>
<keyword evidence="21" id="KW-0675">Receptor</keyword>
<dbReference type="InterPro" id="IPR051716">
    <property type="entry name" value="Plant_RL_S/T_kinase"/>
</dbReference>
<feature type="signal peptide" evidence="27">
    <location>
        <begin position="1"/>
        <end position="23"/>
    </location>
</feature>
<dbReference type="InterPro" id="IPR003591">
    <property type="entry name" value="Leu-rich_rpt_typical-subtyp"/>
</dbReference>
<keyword evidence="11 26" id="KW-0812">Transmembrane</keyword>
<evidence type="ECO:0000256" key="6">
    <source>
        <dbReference type="ARBA" id="ARBA00022525"/>
    </source>
</evidence>
<dbReference type="GO" id="GO:0016020">
    <property type="term" value="C:membrane"/>
    <property type="evidence" value="ECO:0007669"/>
    <property type="project" value="UniProtKB-SubCell"/>
</dbReference>
<accession>A0AAV1XYJ3</accession>
<dbReference type="Gene3D" id="3.30.200.20">
    <property type="entry name" value="Phosphorylase Kinase, domain 1"/>
    <property type="match status" value="1"/>
</dbReference>
<comment type="catalytic activity">
    <reaction evidence="25">
        <text>L-seryl-[protein] + ATP = O-phospho-L-seryl-[protein] + ADP + H(+)</text>
        <dbReference type="Rhea" id="RHEA:17989"/>
        <dbReference type="Rhea" id="RHEA-COMP:9863"/>
        <dbReference type="Rhea" id="RHEA-COMP:11604"/>
        <dbReference type="ChEBI" id="CHEBI:15378"/>
        <dbReference type="ChEBI" id="CHEBI:29999"/>
        <dbReference type="ChEBI" id="CHEBI:30616"/>
        <dbReference type="ChEBI" id="CHEBI:83421"/>
        <dbReference type="ChEBI" id="CHEBI:456216"/>
        <dbReference type="EC" id="2.7.11.1"/>
    </reaction>
</comment>
<dbReference type="Pfam" id="PF13855">
    <property type="entry name" value="LRR_8"/>
    <property type="match status" value="2"/>
</dbReference>
<comment type="similarity">
    <text evidence="23">Belongs to the polygalacturonase-inhibiting protein family.</text>
</comment>
<dbReference type="PANTHER" id="PTHR48053:SF145">
    <property type="entry name" value="PROTEIN KINASE DOMAIN-CONTAINING PROTEIN"/>
    <property type="match status" value="1"/>
</dbReference>
<dbReference type="SUPFAM" id="SSF56112">
    <property type="entry name" value="Protein kinase-like (PK-like)"/>
    <property type="match status" value="1"/>
</dbReference>
<dbReference type="Gene3D" id="1.10.510.10">
    <property type="entry name" value="Transferase(Phosphotransferase) domain 1"/>
    <property type="match status" value="1"/>
</dbReference>
<evidence type="ECO:0000256" key="21">
    <source>
        <dbReference type="ARBA" id="ARBA00023170"/>
    </source>
</evidence>
<dbReference type="GO" id="GO:0005524">
    <property type="term" value="F:ATP binding"/>
    <property type="evidence" value="ECO:0007669"/>
    <property type="project" value="UniProtKB-KW"/>
</dbReference>
<evidence type="ECO:0000256" key="3">
    <source>
        <dbReference type="ARBA" id="ARBA00004479"/>
    </source>
</evidence>
<evidence type="ECO:0000256" key="16">
    <source>
        <dbReference type="ARBA" id="ARBA00022821"/>
    </source>
</evidence>
<keyword evidence="19 26" id="KW-0472">Membrane</keyword>
<keyword evidence="22" id="KW-0325">Glycoprotein</keyword>
<dbReference type="Gene3D" id="3.80.10.10">
    <property type="entry name" value="Ribonuclease Inhibitor"/>
    <property type="match status" value="5"/>
</dbReference>
<evidence type="ECO:0000256" key="1">
    <source>
        <dbReference type="ARBA" id="ARBA00004170"/>
    </source>
</evidence>
<dbReference type="SUPFAM" id="SSF52047">
    <property type="entry name" value="RNI-like"/>
    <property type="match status" value="2"/>
</dbReference>
<evidence type="ECO:0000256" key="27">
    <source>
        <dbReference type="SAM" id="SignalP"/>
    </source>
</evidence>
<evidence type="ECO:0000256" key="10">
    <source>
        <dbReference type="ARBA" id="ARBA00022679"/>
    </source>
</evidence>
<dbReference type="FunFam" id="3.80.10.10:FF:000905">
    <property type="entry name" value="Receptor-like protein kinase 7"/>
    <property type="match status" value="1"/>
</dbReference>
<evidence type="ECO:0000256" key="7">
    <source>
        <dbReference type="ARBA" id="ARBA00022527"/>
    </source>
</evidence>
<evidence type="ECO:0000256" key="9">
    <source>
        <dbReference type="ARBA" id="ARBA00022614"/>
    </source>
</evidence>
<dbReference type="PROSITE" id="PS00109">
    <property type="entry name" value="PROTEIN_KINASE_TYR"/>
    <property type="match status" value="1"/>
</dbReference>
<dbReference type="FunFam" id="3.80.10.10:FF:000400">
    <property type="entry name" value="Nuclear pore complex protein NUP107"/>
    <property type="match status" value="1"/>
</dbReference>
<evidence type="ECO:0000256" key="26">
    <source>
        <dbReference type="SAM" id="Phobius"/>
    </source>
</evidence>
<evidence type="ECO:0000256" key="11">
    <source>
        <dbReference type="ARBA" id="ARBA00022692"/>
    </source>
</evidence>
<evidence type="ECO:0000256" key="22">
    <source>
        <dbReference type="ARBA" id="ARBA00023180"/>
    </source>
</evidence>
<keyword evidence="13" id="KW-0677">Repeat</keyword>
<evidence type="ECO:0000256" key="13">
    <source>
        <dbReference type="ARBA" id="ARBA00022737"/>
    </source>
</evidence>
<dbReference type="InterPro" id="IPR055414">
    <property type="entry name" value="LRR_R13L4/SHOC2-like"/>
</dbReference>
<dbReference type="AlphaFoldDB" id="A0AAV1XYJ3"/>
<dbReference type="Pfam" id="PF00560">
    <property type="entry name" value="LRR_1"/>
    <property type="match status" value="4"/>
</dbReference>
<evidence type="ECO:0000256" key="2">
    <source>
        <dbReference type="ARBA" id="ARBA00004191"/>
    </source>
</evidence>
<dbReference type="PRINTS" id="PR00019">
    <property type="entry name" value="LEURICHRPT"/>
</dbReference>
<keyword evidence="7" id="KW-0723">Serine/threonine-protein kinase</keyword>
<keyword evidence="6" id="KW-0964">Secreted</keyword>
<dbReference type="PROSITE" id="PS50011">
    <property type="entry name" value="PROTEIN_KINASE_DOM"/>
    <property type="match status" value="1"/>
</dbReference>
<keyword evidence="9" id="KW-0433">Leucine-rich repeat</keyword>
<dbReference type="FunFam" id="1.10.510.10:FF:001023">
    <property type="entry name" value="Os07g0541700 protein"/>
    <property type="match status" value="1"/>
</dbReference>
<proteinExistence type="inferred from homology"/>
<dbReference type="SUPFAM" id="SSF52058">
    <property type="entry name" value="L domain-like"/>
    <property type="match status" value="1"/>
</dbReference>
<dbReference type="SMART" id="SM00369">
    <property type="entry name" value="LRR_TYP"/>
    <property type="match status" value="12"/>
</dbReference>
<evidence type="ECO:0000256" key="15">
    <source>
        <dbReference type="ARBA" id="ARBA00022777"/>
    </source>
</evidence>
<dbReference type="InterPro" id="IPR001611">
    <property type="entry name" value="Leu-rich_rpt"/>
</dbReference>
<dbReference type="FunFam" id="3.30.200.20:FF:000309">
    <property type="entry name" value="Leucine-rich repeat receptor protein kinase MSP1"/>
    <property type="match status" value="1"/>
</dbReference>
<evidence type="ECO:0000259" key="28">
    <source>
        <dbReference type="PROSITE" id="PS50011"/>
    </source>
</evidence>
<comment type="catalytic activity">
    <reaction evidence="24">
        <text>L-threonyl-[protein] + ATP = O-phospho-L-threonyl-[protein] + ADP + H(+)</text>
        <dbReference type="Rhea" id="RHEA:46608"/>
        <dbReference type="Rhea" id="RHEA-COMP:11060"/>
        <dbReference type="Rhea" id="RHEA-COMP:11605"/>
        <dbReference type="ChEBI" id="CHEBI:15378"/>
        <dbReference type="ChEBI" id="CHEBI:30013"/>
        <dbReference type="ChEBI" id="CHEBI:30616"/>
        <dbReference type="ChEBI" id="CHEBI:61977"/>
        <dbReference type="ChEBI" id="CHEBI:456216"/>
        <dbReference type="EC" id="2.7.11.1"/>
    </reaction>
</comment>
<keyword evidence="5" id="KW-0134">Cell wall</keyword>
<dbReference type="PANTHER" id="PTHR48053">
    <property type="entry name" value="LEUCINE RICH REPEAT FAMILY PROTEIN, EXPRESSED"/>
    <property type="match status" value="1"/>
</dbReference>
<dbReference type="GO" id="GO:0004674">
    <property type="term" value="F:protein serine/threonine kinase activity"/>
    <property type="evidence" value="ECO:0007669"/>
    <property type="project" value="UniProtKB-KW"/>
</dbReference>
<evidence type="ECO:0000256" key="14">
    <source>
        <dbReference type="ARBA" id="ARBA00022741"/>
    </source>
</evidence>
<keyword evidence="14" id="KW-0547">Nucleotide-binding</keyword>
<protein>
    <recommendedName>
        <fullName evidence="4">non-specific serine/threonine protein kinase</fullName>
        <ecNumber evidence="4">2.7.11.1</ecNumber>
    </recommendedName>
</protein>
<dbReference type="PROSITE" id="PS51450">
    <property type="entry name" value="LRR"/>
    <property type="match status" value="2"/>
</dbReference>
<dbReference type="Pfam" id="PF08263">
    <property type="entry name" value="LRRNT_2"/>
    <property type="match status" value="1"/>
</dbReference>
<evidence type="ECO:0000313" key="30">
    <source>
        <dbReference type="Proteomes" id="UP001497480"/>
    </source>
</evidence>
<comment type="subcellular location">
    <subcellularLocation>
        <location evidence="1">Membrane</location>
        <topology evidence="1">Peripheral membrane protein</topology>
    </subcellularLocation>
    <subcellularLocation>
        <location evidence="3">Membrane</location>
        <topology evidence="3">Single-pass type I membrane protein</topology>
    </subcellularLocation>
    <subcellularLocation>
        <location evidence="2">Secreted</location>
        <location evidence="2">Cell wall</location>
    </subcellularLocation>
</comment>
<evidence type="ECO:0000313" key="29">
    <source>
        <dbReference type="EMBL" id="CAL0326852.1"/>
    </source>
</evidence>
<name>A0AAV1XYJ3_LUPLU</name>
<keyword evidence="20" id="KW-1015">Disulfide bond</keyword>
<dbReference type="InterPro" id="IPR032675">
    <property type="entry name" value="LRR_dom_sf"/>
</dbReference>
<keyword evidence="16" id="KW-0611">Plant defense</keyword>
<evidence type="ECO:0000256" key="17">
    <source>
        <dbReference type="ARBA" id="ARBA00022840"/>
    </source>
</evidence>